<keyword evidence="1" id="KW-0175">Coiled coil</keyword>
<organism evidence="5 6">
    <name type="scientific">Planctopirus hydrillae</name>
    <dbReference type="NCBI Taxonomy" id="1841610"/>
    <lineage>
        <taxon>Bacteria</taxon>
        <taxon>Pseudomonadati</taxon>
        <taxon>Planctomycetota</taxon>
        <taxon>Planctomycetia</taxon>
        <taxon>Planctomycetales</taxon>
        <taxon>Planctomycetaceae</taxon>
        <taxon>Planctopirus</taxon>
    </lineage>
</organism>
<dbReference type="InterPro" id="IPR036909">
    <property type="entry name" value="Cyt_c-like_dom_sf"/>
</dbReference>
<dbReference type="InterPro" id="IPR022655">
    <property type="entry name" value="DUF1553"/>
</dbReference>
<dbReference type="Pfam" id="PF07587">
    <property type="entry name" value="PSD1"/>
    <property type="match status" value="1"/>
</dbReference>
<proteinExistence type="predicted"/>
<evidence type="ECO:0000259" key="4">
    <source>
        <dbReference type="Pfam" id="PF07635"/>
    </source>
</evidence>
<evidence type="ECO:0000259" key="3">
    <source>
        <dbReference type="Pfam" id="PF07587"/>
    </source>
</evidence>
<dbReference type="GO" id="GO:0020037">
    <property type="term" value="F:heme binding"/>
    <property type="evidence" value="ECO:0007669"/>
    <property type="project" value="InterPro"/>
</dbReference>
<keyword evidence="6" id="KW-1185">Reference proteome</keyword>
<evidence type="ECO:0000256" key="1">
    <source>
        <dbReference type="SAM" id="Coils"/>
    </source>
</evidence>
<evidence type="ECO:0000313" key="6">
    <source>
        <dbReference type="Proteomes" id="UP000094828"/>
    </source>
</evidence>
<gene>
    <name evidence="5" type="ORF">A6X21_21945</name>
</gene>
<dbReference type="RefSeq" id="WP_068847713.1">
    <property type="nucleotide sequence ID" value="NZ_LYDR01000072.1"/>
</dbReference>
<dbReference type="InterPro" id="IPR011429">
    <property type="entry name" value="Cyt_c_Planctomycete-type"/>
</dbReference>
<feature type="domain" description="Cytochrome C Planctomycete-type" evidence="4">
    <location>
        <begin position="54"/>
        <end position="115"/>
    </location>
</feature>
<dbReference type="AlphaFoldDB" id="A0A1C3EFB7"/>
<dbReference type="Pfam" id="PF07583">
    <property type="entry name" value="PSCyt2"/>
    <property type="match status" value="1"/>
</dbReference>
<feature type="domain" description="DUF1553" evidence="3">
    <location>
        <begin position="733"/>
        <end position="993"/>
    </location>
</feature>
<dbReference type="PANTHER" id="PTHR35889">
    <property type="entry name" value="CYCLOINULO-OLIGOSACCHARIDE FRUCTANOTRANSFERASE-RELATED"/>
    <property type="match status" value="1"/>
</dbReference>
<dbReference type="GO" id="GO:0009055">
    <property type="term" value="F:electron transfer activity"/>
    <property type="evidence" value="ECO:0007669"/>
    <property type="project" value="InterPro"/>
</dbReference>
<dbReference type="Pfam" id="PF07635">
    <property type="entry name" value="PSCyt1"/>
    <property type="match status" value="1"/>
</dbReference>
<evidence type="ECO:0000259" key="2">
    <source>
        <dbReference type="Pfam" id="PF07583"/>
    </source>
</evidence>
<dbReference type="OrthoDB" id="127107at2"/>
<feature type="domain" description="DUF1549" evidence="2">
    <location>
        <begin position="164"/>
        <end position="369"/>
    </location>
</feature>
<evidence type="ECO:0000313" key="5">
    <source>
        <dbReference type="EMBL" id="ODA31936.1"/>
    </source>
</evidence>
<dbReference type="InterPro" id="IPR011444">
    <property type="entry name" value="DUF1549"/>
</dbReference>
<feature type="coiled-coil region" evidence="1">
    <location>
        <begin position="389"/>
        <end position="416"/>
    </location>
</feature>
<dbReference type="EMBL" id="LYDR01000072">
    <property type="protein sequence ID" value="ODA31936.1"/>
    <property type="molecule type" value="Genomic_DNA"/>
</dbReference>
<sequence>MIFDLRGISLSGRLLAAVCLATALETTIPQVASASDSEKLQFNRDIRPILSNSCFQCHGPDSAKREAGLRLDQREAAVAQTASGVKPIVPGDHAASEIISRILSDDPDLKMPPPESGKTVTPEQLATLKRWVSEGAEYEAHWSFLPIQRPAVPAVKNDSRVRTPIDQFLQARLEKEGLSLADDADRVTLIRRVTFDLTGLPPTPAEVEAFVTDPAPDAYSKVVDRLLASPRFGEHMARYWLDAARYGDTHGLHLDNERSLWPYREWVINAYNNNLPFDQFTIDQLAGDLLPAPTLDQRVATGFNRCNVTTSEGGAIDAEWYVRYAIDRTDAVGTVWMGLTLTCASCHDHKFDPISQKEFYSLYAFFNSLSDRAMDGNALLPPPVLKLPTADQEARMAELNKEIATLKQQLVQMRKETPYVEPSLDAPADALTVTRRDYIWIDDVLPPGAQPQSNTGSWKFITAAEGPVLAGNLASTRTSEGLDQHFFTGASSPLAIGEGDELFAYVYLDPANPPKTIMLQFNDGAWEHRVYFGEDAIPYGKAGTVGHRHGGPLPPVGQWTRVSVNAQHVGLASGSKLNGWAFTQFGGTVYWDKAGIRTLTLQNGESFTSLLAWENYQKQQKKPALPDNIAKLIKIESDKRNANQQKQIVEYFVEYVHPETRQLFEPLNGQIAKLQSEIDSVEKQIPATLVSEDMAQPREAFVLIRGAYDKPGEKVTRATPAALPPMPDDLPRNRLGLARWLVSREHPLTSRVTVNRIWQQVFGIGIVKSSNDFGSQAEWPTHPELLDWLASEFMESGWDQKKFLKLIVMSQAYRQSSKVTPALYAKDPENLWLGRGPRFRLDAETIRDSVLFTSGLLVERKGGKSVRPYQPSGIWEPVAFQSSNTRTYTPDQGESLFRRSLYTFWKRTAPPPSMTTFDAPSRETCTVRRARTNTPLQALALMNDDQYVEAARHLAGQMISQGGETAAERLNFACLRVLSRNAKADELAVLERVLEKQLEIYRADSKAAEELLNVGTLPKPGQMEAPELAAYTMVANLMLNLDAAITKE</sequence>
<dbReference type="SUPFAM" id="SSF46626">
    <property type="entry name" value="Cytochrome c"/>
    <property type="match status" value="1"/>
</dbReference>
<evidence type="ECO:0008006" key="7">
    <source>
        <dbReference type="Google" id="ProtNLM"/>
    </source>
</evidence>
<accession>A0A1C3EFB7</accession>
<dbReference type="PANTHER" id="PTHR35889:SF3">
    <property type="entry name" value="F-BOX DOMAIN-CONTAINING PROTEIN"/>
    <property type="match status" value="1"/>
</dbReference>
<reference evidence="5 6" key="1">
    <citation type="submission" date="2016-05" db="EMBL/GenBank/DDBJ databases">
        <title>Genomic and physiological characterization of Planctopirus sp. isolated from fresh water lake.</title>
        <authorList>
            <person name="Subhash Y."/>
            <person name="Ramana C."/>
        </authorList>
    </citation>
    <scope>NUCLEOTIDE SEQUENCE [LARGE SCALE GENOMIC DNA]</scope>
    <source>
        <strain evidence="5 6">JC280</strain>
    </source>
</reference>
<comment type="caution">
    <text evidence="5">The sequence shown here is derived from an EMBL/GenBank/DDBJ whole genome shotgun (WGS) entry which is preliminary data.</text>
</comment>
<name>A0A1C3EFB7_9PLAN</name>
<dbReference type="Proteomes" id="UP000094828">
    <property type="component" value="Unassembled WGS sequence"/>
</dbReference>
<dbReference type="STRING" id="1841610.A6X21_21945"/>
<protein>
    <recommendedName>
        <fullName evidence="7">Cytochrome c domain-containing protein</fullName>
    </recommendedName>
</protein>